<dbReference type="ExpressionAtlas" id="B9I491">
    <property type="expression patterns" value="differential"/>
</dbReference>
<dbReference type="Pfam" id="PF07918">
    <property type="entry name" value="CAP160"/>
    <property type="match status" value="1"/>
</dbReference>
<dbReference type="Pfam" id="PF23399">
    <property type="entry name" value="LTI65_PGEED"/>
    <property type="match status" value="1"/>
</dbReference>
<evidence type="ECO:0000259" key="3">
    <source>
        <dbReference type="Pfam" id="PF23402"/>
    </source>
</evidence>
<dbReference type="Pfam" id="PF23403">
    <property type="entry name" value="LTI65_LTI78_N"/>
    <property type="match status" value="1"/>
</dbReference>
<feature type="region of interest" description="Disordered" evidence="1">
    <location>
        <begin position="52"/>
        <end position="100"/>
    </location>
</feature>
<feature type="region of interest" description="Disordered" evidence="1">
    <location>
        <begin position="260"/>
        <end position="305"/>
    </location>
</feature>
<dbReference type="EMBL" id="CM009301">
    <property type="protein sequence ID" value="PNT11044.1"/>
    <property type="molecule type" value="Genomic_DNA"/>
</dbReference>
<organism evidence="5 6">
    <name type="scientific">Populus trichocarpa</name>
    <name type="common">Western balsam poplar</name>
    <name type="synonym">Populus balsamifera subsp. trichocarpa</name>
    <dbReference type="NCBI Taxonomy" id="3694"/>
    <lineage>
        <taxon>Eukaryota</taxon>
        <taxon>Viridiplantae</taxon>
        <taxon>Streptophyta</taxon>
        <taxon>Embryophyta</taxon>
        <taxon>Tracheophyta</taxon>
        <taxon>Spermatophyta</taxon>
        <taxon>Magnoliopsida</taxon>
        <taxon>eudicotyledons</taxon>
        <taxon>Gunneridae</taxon>
        <taxon>Pentapetalae</taxon>
        <taxon>rosids</taxon>
        <taxon>fabids</taxon>
        <taxon>Malpighiales</taxon>
        <taxon>Salicaceae</taxon>
        <taxon>Saliceae</taxon>
        <taxon>Populus</taxon>
    </lineage>
</organism>
<dbReference type="FunCoup" id="B9I491">
    <property type="interactions" value="318"/>
</dbReference>
<evidence type="ECO:0000313" key="6">
    <source>
        <dbReference type="Proteomes" id="UP000006729"/>
    </source>
</evidence>
<dbReference type="InterPro" id="IPR057059">
    <property type="entry name" value="LTI65/LTI78_PGEED"/>
</dbReference>
<feature type="compositionally biased region" description="Basic and acidic residues" evidence="1">
    <location>
        <begin position="52"/>
        <end position="73"/>
    </location>
</feature>
<feature type="compositionally biased region" description="Acidic residues" evidence="1">
    <location>
        <begin position="74"/>
        <end position="89"/>
    </location>
</feature>
<evidence type="ECO:0000313" key="5">
    <source>
        <dbReference type="EMBL" id="PNT11044.1"/>
    </source>
</evidence>
<gene>
    <name evidence="5" type="ORF">POPTR_012G141300</name>
</gene>
<feature type="compositionally biased region" description="Polar residues" evidence="1">
    <location>
        <begin position="293"/>
        <end position="305"/>
    </location>
</feature>
<dbReference type="AlphaFoldDB" id="B9I491"/>
<dbReference type="InterPro" id="IPR037491">
    <property type="entry name" value="LTI78/LTI65"/>
</dbReference>
<dbReference type="PANTHER" id="PTHR33836:SF1">
    <property type="entry name" value="LOW-TEMPERATURE-INDUCED 65 KDA PROTEIN-RELATED"/>
    <property type="match status" value="1"/>
</dbReference>
<sequence length="580" mass="62649">MESQMARPHGVHDYEHDPNNVGLHPVVEGEDGYQHEKKSVLKKVMDKAKKLKDKVKLHGHGHDYHEGHVPDDHDLYEEDDDEDEEMVEDPEVHGASAYDSAAIRNSVQGQGLGLGNPRTSYGNPTTMQKEHTGTDPMKSFLPGQEVLVGRTTAIKEVPHAPVNSPAYVSPATVEQRRDAYPVKGFVHEQERIRGQPEVNLKIPVGLEEDPHAPKGRLGDHAPSNYQTKVTDPTGSGGKEAGITPILYSFDKMNIYDESRGEKQNLSTGSRDGQLSLLPTGSHDQFSAEPTPPISISSQENPVSGSKSFVTLKSKEHTLGGIGDKPPNQSGYTEKISSATSAIVDKAKAATNVMASNLGYGERDNNIKEHTMTHEGQGQNAAKPASTVEYGKKIATTVTEKLTPVYEKVAGVGSTVMSKLHGNTNASTNTCNEAESRIEGKDKGASVKDYFAEKLRPGEEDRALSEVISETLNKGKTETGMWKNGRPMGKVTDSEEVEKRLGSGEEENSDEITDSVSVHIPAKGVVDKLKGAVGSLFVKSEESRASQQHPLSSSNAGAEGFPSTYASGEEIGEKRLQETGN</sequence>
<feature type="domain" description="LTI65/LTI78 PGEED repeat" evidence="2">
    <location>
        <begin position="441"/>
        <end position="471"/>
    </location>
</feature>
<evidence type="ECO:0000259" key="4">
    <source>
        <dbReference type="Pfam" id="PF23403"/>
    </source>
</evidence>
<feature type="compositionally biased region" description="Polar residues" evidence="1">
    <location>
        <begin position="263"/>
        <end position="284"/>
    </location>
</feature>
<feature type="compositionally biased region" description="Basic and acidic residues" evidence="1">
    <location>
        <begin position="570"/>
        <end position="580"/>
    </location>
</feature>
<name>B9I491_POPTR</name>
<dbReference type="STRING" id="3694.B9I491"/>
<dbReference type="InterPro" id="IPR056605">
    <property type="entry name" value="LTI65_LTI78_N"/>
</dbReference>
<reference evidence="5 6" key="1">
    <citation type="journal article" date="2006" name="Science">
        <title>The genome of black cottonwood, Populus trichocarpa (Torr. &amp; Gray).</title>
        <authorList>
            <person name="Tuskan G.A."/>
            <person name="Difazio S."/>
            <person name="Jansson S."/>
            <person name="Bohlmann J."/>
            <person name="Grigoriev I."/>
            <person name="Hellsten U."/>
            <person name="Putnam N."/>
            <person name="Ralph S."/>
            <person name="Rombauts S."/>
            <person name="Salamov A."/>
            <person name="Schein J."/>
            <person name="Sterck L."/>
            <person name="Aerts A."/>
            <person name="Bhalerao R.R."/>
            <person name="Bhalerao R.P."/>
            <person name="Blaudez D."/>
            <person name="Boerjan W."/>
            <person name="Brun A."/>
            <person name="Brunner A."/>
            <person name="Busov V."/>
            <person name="Campbell M."/>
            <person name="Carlson J."/>
            <person name="Chalot M."/>
            <person name="Chapman J."/>
            <person name="Chen G.L."/>
            <person name="Cooper D."/>
            <person name="Coutinho P.M."/>
            <person name="Couturier J."/>
            <person name="Covert S."/>
            <person name="Cronk Q."/>
            <person name="Cunningham R."/>
            <person name="Davis J."/>
            <person name="Degroeve S."/>
            <person name="Dejardin A."/>
            <person name="Depamphilis C."/>
            <person name="Detter J."/>
            <person name="Dirks B."/>
            <person name="Dubchak I."/>
            <person name="Duplessis S."/>
            <person name="Ehlting J."/>
            <person name="Ellis B."/>
            <person name="Gendler K."/>
            <person name="Goodstein D."/>
            <person name="Gribskov M."/>
            <person name="Grimwood J."/>
            <person name="Groover A."/>
            <person name="Gunter L."/>
            <person name="Hamberger B."/>
            <person name="Heinze B."/>
            <person name="Helariutta Y."/>
            <person name="Henrissat B."/>
            <person name="Holligan D."/>
            <person name="Holt R."/>
            <person name="Huang W."/>
            <person name="Islam-Faridi N."/>
            <person name="Jones S."/>
            <person name="Jones-Rhoades M."/>
            <person name="Jorgensen R."/>
            <person name="Joshi C."/>
            <person name="Kangasjarvi J."/>
            <person name="Karlsson J."/>
            <person name="Kelleher C."/>
            <person name="Kirkpatrick R."/>
            <person name="Kirst M."/>
            <person name="Kohler A."/>
            <person name="Kalluri U."/>
            <person name="Larimer F."/>
            <person name="Leebens-Mack J."/>
            <person name="Leple J.C."/>
            <person name="Locascio P."/>
            <person name="Lou Y."/>
            <person name="Lucas S."/>
            <person name="Martin F."/>
            <person name="Montanini B."/>
            <person name="Napoli C."/>
            <person name="Nelson D.R."/>
            <person name="Nelson C."/>
            <person name="Nieminen K."/>
            <person name="Nilsson O."/>
            <person name="Pereda V."/>
            <person name="Peter G."/>
            <person name="Philippe R."/>
            <person name="Pilate G."/>
            <person name="Poliakov A."/>
            <person name="Razumovskaya J."/>
            <person name="Richardson P."/>
            <person name="Rinaldi C."/>
            <person name="Ritland K."/>
            <person name="Rouze P."/>
            <person name="Ryaboy D."/>
            <person name="Schmutz J."/>
            <person name="Schrader J."/>
            <person name="Segerman B."/>
            <person name="Shin H."/>
            <person name="Siddiqui A."/>
            <person name="Sterky F."/>
            <person name="Terry A."/>
            <person name="Tsai C.J."/>
            <person name="Uberbacher E."/>
            <person name="Unneberg P."/>
            <person name="Vahala J."/>
            <person name="Wall K."/>
            <person name="Wessler S."/>
            <person name="Yang G."/>
            <person name="Yin T."/>
            <person name="Douglas C."/>
            <person name="Marra M."/>
            <person name="Sandberg G."/>
            <person name="Van de Peer Y."/>
            <person name="Rokhsar D."/>
        </authorList>
    </citation>
    <scope>NUCLEOTIDE SEQUENCE [LARGE SCALE GENOMIC DNA]</scope>
    <source>
        <strain evidence="6">cv. Nisqually</strain>
    </source>
</reference>
<evidence type="ECO:0000259" key="2">
    <source>
        <dbReference type="Pfam" id="PF23399"/>
    </source>
</evidence>
<accession>B9I491</accession>
<dbReference type="PANTHER" id="PTHR33836">
    <property type="entry name" value="LOW-TEMPERATURE-INDUCED 65 KDA PROTEIN-RELATED"/>
    <property type="match status" value="1"/>
</dbReference>
<feature type="region of interest" description="Disordered" evidence="1">
    <location>
        <begin position="1"/>
        <end position="37"/>
    </location>
</feature>
<feature type="region of interest" description="Disordered" evidence="1">
    <location>
        <begin position="475"/>
        <end position="511"/>
    </location>
</feature>
<dbReference type="Gramene" id="Potri.012G141300.1.v4.1">
    <property type="protein sequence ID" value="Potri.012G141300.1.v4.1"/>
    <property type="gene ID" value="Potri.012G141300.v4.1"/>
</dbReference>
<dbReference type="Proteomes" id="UP000006729">
    <property type="component" value="Chromosome 12"/>
</dbReference>
<dbReference type="OMA" id="HQTPMKT"/>
<dbReference type="Pfam" id="PF23402">
    <property type="entry name" value="LTI65_LTI78_NYQTKV"/>
    <property type="match status" value="1"/>
</dbReference>
<feature type="region of interest" description="Disordered" evidence="1">
    <location>
        <begin position="212"/>
        <end position="240"/>
    </location>
</feature>
<feature type="region of interest" description="Disordered" evidence="1">
    <location>
        <begin position="538"/>
        <end position="580"/>
    </location>
</feature>
<protein>
    <recommendedName>
        <fullName evidence="7">Low-temperature-induced 65 kDa protein</fullName>
    </recommendedName>
</protein>
<evidence type="ECO:0000256" key="1">
    <source>
        <dbReference type="SAM" id="MobiDB-lite"/>
    </source>
</evidence>
<evidence type="ECO:0008006" key="7">
    <source>
        <dbReference type="Google" id="ProtNLM"/>
    </source>
</evidence>
<dbReference type="GO" id="GO:0006950">
    <property type="term" value="P:response to stress"/>
    <property type="evidence" value="ECO:0000318"/>
    <property type="project" value="GO_Central"/>
</dbReference>
<dbReference type="HOGENOM" id="CLU_024021_0_0_1"/>
<keyword evidence="6" id="KW-1185">Reference proteome</keyword>
<feature type="domain" description="LTI65/LTI78 N-terminal" evidence="4">
    <location>
        <begin position="34"/>
        <end position="104"/>
    </location>
</feature>
<feature type="compositionally biased region" description="Polar residues" evidence="1">
    <location>
        <begin position="544"/>
        <end position="555"/>
    </location>
</feature>
<dbReference type="InterPro" id="IPR012418">
    <property type="entry name" value="CAP160"/>
</dbReference>
<dbReference type="eggNOG" id="ENOG502QU29">
    <property type="taxonomic scope" value="Eukaryota"/>
</dbReference>
<dbReference type="GO" id="GO:0009737">
    <property type="term" value="P:response to abscisic acid"/>
    <property type="evidence" value="ECO:0007669"/>
    <property type="project" value="InterPro"/>
</dbReference>
<feature type="compositionally biased region" description="Polar residues" evidence="1">
    <location>
        <begin position="223"/>
        <end position="233"/>
    </location>
</feature>
<feature type="domain" description="LTI65/LTI78 NYQTKV repeat" evidence="3">
    <location>
        <begin position="197"/>
        <end position="257"/>
    </location>
</feature>
<dbReference type="OrthoDB" id="1931597at2759"/>
<dbReference type="InParanoid" id="B9I491"/>
<dbReference type="InterPro" id="IPR057058">
    <property type="entry name" value="LTI65_LTI78_NYQTKV"/>
</dbReference>
<proteinExistence type="predicted"/>
<dbReference type="KEGG" id="pop:7484381"/>